<evidence type="ECO:0000313" key="2">
    <source>
        <dbReference type="Proteomes" id="UP000054908"/>
    </source>
</evidence>
<keyword evidence="2" id="KW-1185">Reference proteome</keyword>
<organism evidence="1 2">
    <name type="scientific">Legionella maceachernii</name>
    <dbReference type="NCBI Taxonomy" id="466"/>
    <lineage>
        <taxon>Bacteria</taxon>
        <taxon>Pseudomonadati</taxon>
        <taxon>Pseudomonadota</taxon>
        <taxon>Gammaproteobacteria</taxon>
        <taxon>Legionellales</taxon>
        <taxon>Legionellaceae</taxon>
        <taxon>Legionella</taxon>
    </lineage>
</organism>
<dbReference type="Proteomes" id="UP000054908">
    <property type="component" value="Unassembled WGS sequence"/>
</dbReference>
<comment type="caution">
    <text evidence="1">The sequence shown here is derived from an EMBL/GenBank/DDBJ whole genome shotgun (WGS) entry which is preliminary data.</text>
</comment>
<gene>
    <name evidence="1" type="ORF">Lmac_2889</name>
</gene>
<reference evidence="1 2" key="1">
    <citation type="submission" date="2015-11" db="EMBL/GenBank/DDBJ databases">
        <title>Genomic analysis of 38 Legionella species identifies large and diverse effector repertoires.</title>
        <authorList>
            <person name="Burstein D."/>
            <person name="Amaro F."/>
            <person name="Zusman T."/>
            <person name="Lifshitz Z."/>
            <person name="Cohen O."/>
            <person name="Gilbert J.A."/>
            <person name="Pupko T."/>
            <person name="Shuman H.A."/>
            <person name="Segal G."/>
        </authorList>
    </citation>
    <scope>NUCLEOTIDE SEQUENCE [LARGE SCALE GENOMIC DNA]</scope>
    <source>
        <strain evidence="1 2">PX-1-G2-E2</strain>
    </source>
</reference>
<evidence type="ECO:0008006" key="3">
    <source>
        <dbReference type="Google" id="ProtNLM"/>
    </source>
</evidence>
<sequence>MRQQCISLMSYALPQVKEFTAKEIKLIRLKEQVSQAVFAKYLNTSASTIK</sequence>
<dbReference type="RefSeq" id="WP_176119742.1">
    <property type="nucleotide sequence ID" value="NZ_CAAAIB010000008.1"/>
</dbReference>
<dbReference type="AlphaFoldDB" id="A0A0W0VUV1"/>
<name>A0A0W0VUV1_9GAMM</name>
<dbReference type="EMBL" id="LNYL01000051">
    <property type="protein sequence ID" value="KTD24016.1"/>
    <property type="molecule type" value="Genomic_DNA"/>
</dbReference>
<dbReference type="PATRIC" id="fig|466.6.peg.3095"/>
<protein>
    <recommendedName>
        <fullName evidence="3">Helix-turn-helix protein</fullName>
    </recommendedName>
</protein>
<dbReference type="STRING" id="466.Lmac_2889"/>
<accession>A0A0W0VUV1</accession>
<proteinExistence type="predicted"/>
<evidence type="ECO:0000313" key="1">
    <source>
        <dbReference type="EMBL" id="KTD24016.1"/>
    </source>
</evidence>